<feature type="domain" description="Transcriptional regulator SbtR-like C-terminal" evidence="2">
    <location>
        <begin position="32"/>
        <end position="102"/>
    </location>
</feature>
<dbReference type="Proteomes" id="UP000295818">
    <property type="component" value="Unassembled WGS sequence"/>
</dbReference>
<dbReference type="SUPFAM" id="SSF48498">
    <property type="entry name" value="Tetracyclin repressor-like, C-terminal domain"/>
    <property type="match status" value="1"/>
</dbReference>
<accession>A0ABY2BMI3</accession>
<gene>
    <name evidence="3" type="ORF">EV644_104122</name>
</gene>
<organism evidence="3 4">
    <name type="scientific">Kribbella orskensis</name>
    <dbReference type="NCBI Taxonomy" id="2512216"/>
    <lineage>
        <taxon>Bacteria</taxon>
        <taxon>Bacillati</taxon>
        <taxon>Actinomycetota</taxon>
        <taxon>Actinomycetes</taxon>
        <taxon>Propionibacteriales</taxon>
        <taxon>Kribbellaceae</taxon>
        <taxon>Kribbella</taxon>
    </lineage>
</organism>
<sequence>MSQAWRSRSGFCGMPSSSRPNEDLPRPSTRAIQHSTDCPTTSQRLEPALESLLEDATASGETRGDISAKDLLHAVAHLCQPTPGEGPEYSQGMVALLSDGLRTSPELQES</sequence>
<evidence type="ECO:0000256" key="1">
    <source>
        <dbReference type="SAM" id="MobiDB-lite"/>
    </source>
</evidence>
<protein>
    <recommendedName>
        <fullName evidence="2">Transcriptional regulator SbtR-like C-terminal domain-containing protein</fullName>
    </recommendedName>
</protein>
<feature type="compositionally biased region" description="Polar residues" evidence="1">
    <location>
        <begin position="30"/>
        <end position="43"/>
    </location>
</feature>
<reference evidence="3 4" key="1">
    <citation type="journal article" date="2015" name="Stand. Genomic Sci.">
        <title>Genomic Encyclopedia of Bacterial and Archaeal Type Strains, Phase III: the genomes of soil and plant-associated and newly described type strains.</title>
        <authorList>
            <person name="Whitman W.B."/>
            <person name="Woyke T."/>
            <person name="Klenk H.P."/>
            <person name="Zhou Y."/>
            <person name="Lilburn T.G."/>
            <person name="Beck B.J."/>
            <person name="De Vos P."/>
            <person name="Vandamme P."/>
            <person name="Eisen J.A."/>
            <person name="Garrity G."/>
            <person name="Hugenholtz P."/>
            <person name="Kyrpides N.C."/>
        </authorList>
    </citation>
    <scope>NUCLEOTIDE SEQUENCE [LARGE SCALE GENOMIC DNA]</scope>
    <source>
        <strain evidence="3 4">VKM Ac-2538</strain>
    </source>
</reference>
<evidence type="ECO:0000313" key="4">
    <source>
        <dbReference type="Proteomes" id="UP000295818"/>
    </source>
</evidence>
<dbReference type="Gene3D" id="1.10.357.10">
    <property type="entry name" value="Tetracycline Repressor, domain 2"/>
    <property type="match status" value="1"/>
</dbReference>
<dbReference type="Pfam" id="PF21597">
    <property type="entry name" value="TetR_C_43"/>
    <property type="match status" value="1"/>
</dbReference>
<dbReference type="InterPro" id="IPR049445">
    <property type="entry name" value="TetR_SbtR-like_C"/>
</dbReference>
<evidence type="ECO:0000313" key="3">
    <source>
        <dbReference type="EMBL" id="TCO25618.1"/>
    </source>
</evidence>
<dbReference type="EMBL" id="SLWM01000004">
    <property type="protein sequence ID" value="TCO25618.1"/>
    <property type="molecule type" value="Genomic_DNA"/>
</dbReference>
<evidence type="ECO:0000259" key="2">
    <source>
        <dbReference type="Pfam" id="PF21597"/>
    </source>
</evidence>
<proteinExistence type="predicted"/>
<dbReference type="InterPro" id="IPR036271">
    <property type="entry name" value="Tet_transcr_reg_TetR-rel_C_sf"/>
</dbReference>
<name>A0ABY2BMI3_9ACTN</name>
<feature type="region of interest" description="Disordered" evidence="1">
    <location>
        <begin position="1"/>
        <end position="43"/>
    </location>
</feature>
<comment type="caution">
    <text evidence="3">The sequence shown here is derived from an EMBL/GenBank/DDBJ whole genome shotgun (WGS) entry which is preliminary data.</text>
</comment>
<keyword evidence="4" id="KW-1185">Reference proteome</keyword>